<keyword evidence="3" id="KW-1185">Reference proteome</keyword>
<dbReference type="AlphaFoldDB" id="A0A183D2Q6"/>
<reference evidence="4" key="1">
    <citation type="submission" date="2016-06" db="UniProtKB">
        <authorList>
            <consortium name="WormBaseParasite"/>
        </authorList>
    </citation>
    <scope>IDENTIFICATION</scope>
</reference>
<dbReference type="EMBL" id="UYRT01004821">
    <property type="protein sequence ID" value="VDK37323.1"/>
    <property type="molecule type" value="Genomic_DNA"/>
</dbReference>
<dbReference type="Proteomes" id="UP000271098">
    <property type="component" value="Unassembled WGS sequence"/>
</dbReference>
<proteinExistence type="predicted"/>
<keyword evidence="1" id="KW-0732">Signal</keyword>
<reference evidence="2 3" key="2">
    <citation type="submission" date="2018-11" db="EMBL/GenBank/DDBJ databases">
        <authorList>
            <consortium name="Pathogen Informatics"/>
        </authorList>
    </citation>
    <scope>NUCLEOTIDE SEQUENCE [LARGE SCALE GENOMIC DNA]</scope>
</reference>
<evidence type="ECO:0000313" key="3">
    <source>
        <dbReference type="Proteomes" id="UP000271098"/>
    </source>
</evidence>
<evidence type="ECO:0000256" key="1">
    <source>
        <dbReference type="SAM" id="SignalP"/>
    </source>
</evidence>
<feature type="signal peptide" evidence="1">
    <location>
        <begin position="1"/>
        <end position="16"/>
    </location>
</feature>
<gene>
    <name evidence="2" type="ORF">GPUH_LOCUS2995</name>
</gene>
<evidence type="ECO:0000313" key="4">
    <source>
        <dbReference type="WBParaSite" id="GPUH_0000300201-mRNA-1"/>
    </source>
</evidence>
<accession>A0A183D2Q6</accession>
<sequence length="79" mass="8558">MLKILALAVAANFVNAGPVFSPTTGKFSIIPNDTDNTNSAENNSAATEEPILYQCLTHEHIAPLILTFLDENDLQTVTR</sequence>
<name>A0A183D2Q6_9BILA</name>
<feature type="chain" id="PRO_5043138573" evidence="1">
    <location>
        <begin position="17"/>
        <end position="79"/>
    </location>
</feature>
<dbReference type="WBParaSite" id="GPUH_0000300201-mRNA-1">
    <property type="protein sequence ID" value="GPUH_0000300201-mRNA-1"/>
    <property type="gene ID" value="GPUH_0000300201"/>
</dbReference>
<evidence type="ECO:0000313" key="2">
    <source>
        <dbReference type="EMBL" id="VDK37323.1"/>
    </source>
</evidence>
<organism evidence="4">
    <name type="scientific">Gongylonema pulchrum</name>
    <dbReference type="NCBI Taxonomy" id="637853"/>
    <lineage>
        <taxon>Eukaryota</taxon>
        <taxon>Metazoa</taxon>
        <taxon>Ecdysozoa</taxon>
        <taxon>Nematoda</taxon>
        <taxon>Chromadorea</taxon>
        <taxon>Rhabditida</taxon>
        <taxon>Spirurina</taxon>
        <taxon>Spiruromorpha</taxon>
        <taxon>Spiruroidea</taxon>
        <taxon>Gongylonematidae</taxon>
        <taxon>Gongylonema</taxon>
    </lineage>
</organism>
<protein>
    <submittedName>
        <fullName evidence="4">Secreted protein</fullName>
    </submittedName>
</protein>